<evidence type="ECO:0000313" key="3">
    <source>
        <dbReference type="Proteomes" id="UP000315700"/>
    </source>
</evidence>
<evidence type="ECO:0000256" key="1">
    <source>
        <dbReference type="SAM" id="Phobius"/>
    </source>
</evidence>
<dbReference type="Proteomes" id="UP000315700">
    <property type="component" value="Chromosome"/>
</dbReference>
<dbReference type="KEGG" id="ccos:Pan44_47690"/>
<protein>
    <submittedName>
        <fullName evidence="2">Uncharacterized protein</fullName>
    </submittedName>
</protein>
<reference evidence="2 3" key="1">
    <citation type="submission" date="2019-02" db="EMBL/GenBank/DDBJ databases">
        <title>Deep-cultivation of Planctomycetes and their phenomic and genomic characterization uncovers novel biology.</title>
        <authorList>
            <person name="Wiegand S."/>
            <person name="Jogler M."/>
            <person name="Boedeker C."/>
            <person name="Pinto D."/>
            <person name="Vollmers J."/>
            <person name="Rivas-Marin E."/>
            <person name="Kohn T."/>
            <person name="Peeters S.H."/>
            <person name="Heuer A."/>
            <person name="Rast P."/>
            <person name="Oberbeckmann S."/>
            <person name="Bunk B."/>
            <person name="Jeske O."/>
            <person name="Meyerdierks A."/>
            <person name="Storesund J.E."/>
            <person name="Kallscheuer N."/>
            <person name="Luecker S."/>
            <person name="Lage O.M."/>
            <person name="Pohl T."/>
            <person name="Merkel B.J."/>
            <person name="Hornburger P."/>
            <person name="Mueller R.-W."/>
            <person name="Bruemmer F."/>
            <person name="Labrenz M."/>
            <person name="Spormann A.M."/>
            <person name="Op den Camp H."/>
            <person name="Overmann J."/>
            <person name="Amann R."/>
            <person name="Jetten M.S.M."/>
            <person name="Mascher T."/>
            <person name="Medema M.H."/>
            <person name="Devos D.P."/>
            <person name="Kaster A.-K."/>
            <person name="Ovreas L."/>
            <person name="Rohde M."/>
            <person name="Galperin M.Y."/>
            <person name="Jogler C."/>
        </authorList>
    </citation>
    <scope>NUCLEOTIDE SEQUENCE [LARGE SCALE GENOMIC DNA]</scope>
    <source>
        <strain evidence="2 3">Pan44</strain>
    </source>
</reference>
<dbReference type="RefSeq" id="WP_145034149.1">
    <property type="nucleotide sequence ID" value="NZ_CP036271.1"/>
</dbReference>
<proteinExistence type="predicted"/>
<evidence type="ECO:0000313" key="2">
    <source>
        <dbReference type="EMBL" id="QDT56712.1"/>
    </source>
</evidence>
<keyword evidence="3" id="KW-1185">Reference proteome</keyword>
<feature type="transmembrane region" description="Helical" evidence="1">
    <location>
        <begin position="61"/>
        <end position="79"/>
    </location>
</feature>
<feature type="transmembrane region" description="Helical" evidence="1">
    <location>
        <begin position="30"/>
        <end position="55"/>
    </location>
</feature>
<organism evidence="2 3">
    <name type="scientific">Caulifigura coniformis</name>
    <dbReference type="NCBI Taxonomy" id="2527983"/>
    <lineage>
        <taxon>Bacteria</taxon>
        <taxon>Pseudomonadati</taxon>
        <taxon>Planctomycetota</taxon>
        <taxon>Planctomycetia</taxon>
        <taxon>Planctomycetales</taxon>
        <taxon>Planctomycetaceae</taxon>
        <taxon>Caulifigura</taxon>
    </lineage>
</organism>
<dbReference type="AlphaFoldDB" id="A0A517SKQ8"/>
<keyword evidence="1" id="KW-1133">Transmembrane helix</keyword>
<keyword evidence="1" id="KW-0812">Transmembrane</keyword>
<name>A0A517SKQ8_9PLAN</name>
<accession>A0A517SKQ8</accession>
<dbReference type="EMBL" id="CP036271">
    <property type="protein sequence ID" value="QDT56712.1"/>
    <property type="molecule type" value="Genomic_DNA"/>
</dbReference>
<keyword evidence="1" id="KW-0472">Membrane</keyword>
<dbReference type="InParanoid" id="A0A517SKQ8"/>
<sequence length="200" mass="21266">MIQWKGQTPKWLTEEPGSLAWLGGMSFAQLAILGGGMLVVVLVWAGALSTILLALGVANKLALVISLIAAAALFAGVWWRKQPASLPIFPAGRVDPAASTTECEVTEIVEISEVTDLDDFGPGFVFRTTSGDSLFICGPEIEELGGKVATTSLRVVVSTLSPDVVSIEVTGSPLAVSSDVELETLPLKWWCSFWVFRDDG</sequence>
<gene>
    <name evidence="2" type="ORF">Pan44_47690</name>
</gene>